<accession>A0ABP1DRJ7</accession>
<name>A0ABP1DRJ7_9APHY</name>
<evidence type="ECO:0000313" key="2">
    <source>
        <dbReference type="Proteomes" id="UP001497453"/>
    </source>
</evidence>
<gene>
    <name evidence="1" type="ORF">GFSPODELE1_LOCUS7324</name>
</gene>
<keyword evidence="2" id="KW-1185">Reference proteome</keyword>
<dbReference type="EMBL" id="OZ037948">
    <property type="protein sequence ID" value="CAL1709377.1"/>
    <property type="molecule type" value="Genomic_DNA"/>
</dbReference>
<organism evidence="1 2">
    <name type="scientific">Somion occarium</name>
    <dbReference type="NCBI Taxonomy" id="3059160"/>
    <lineage>
        <taxon>Eukaryota</taxon>
        <taxon>Fungi</taxon>
        <taxon>Dikarya</taxon>
        <taxon>Basidiomycota</taxon>
        <taxon>Agaricomycotina</taxon>
        <taxon>Agaricomycetes</taxon>
        <taxon>Polyporales</taxon>
        <taxon>Cerrenaceae</taxon>
        <taxon>Somion</taxon>
    </lineage>
</organism>
<evidence type="ECO:0000313" key="1">
    <source>
        <dbReference type="EMBL" id="CAL1709377.1"/>
    </source>
</evidence>
<dbReference type="InterPro" id="IPR036397">
    <property type="entry name" value="RNaseH_sf"/>
</dbReference>
<dbReference type="Gene3D" id="3.30.420.10">
    <property type="entry name" value="Ribonuclease H-like superfamily/Ribonuclease H"/>
    <property type="match status" value="1"/>
</dbReference>
<dbReference type="Proteomes" id="UP001497453">
    <property type="component" value="Chromosome 5"/>
</dbReference>
<protein>
    <recommendedName>
        <fullName evidence="3">Transposase</fullName>
    </recommendedName>
</protein>
<reference evidence="2" key="1">
    <citation type="submission" date="2024-04" db="EMBL/GenBank/DDBJ databases">
        <authorList>
            <person name="Shaw F."/>
            <person name="Minotto A."/>
        </authorList>
    </citation>
    <scope>NUCLEOTIDE SEQUENCE [LARGE SCALE GENOMIC DNA]</scope>
</reference>
<sequence>MRCISRAIIEHILSLLDSGISGTKIASTVDVSASTVSRLCSLLHPDLFKSTGGCPQKLSSSNIHYAQCLITSGCVDTAVQVAQYLQKVIAQPVSAQTICRHVKRADRLDFTLEHRDWTEDDWKRVIWSDETKITCLGADGRKWVWKKKGEGLKNRLEVVASWCGGCMLWEGVEFMTKIRSTMDDQPLYTDSGG</sequence>
<proteinExistence type="predicted"/>
<evidence type="ECO:0008006" key="3">
    <source>
        <dbReference type="Google" id="ProtNLM"/>
    </source>
</evidence>